<protein>
    <submittedName>
        <fullName evidence="2">Uncharacterized protein</fullName>
    </submittedName>
</protein>
<reference evidence="2 3" key="2">
    <citation type="submission" date="2014-09" db="EMBL/GenBank/DDBJ databases">
        <authorList>
            <consortium name="NBRP consortium"/>
            <person name="Sawabe T."/>
            <person name="Meirelles P."/>
            <person name="Nakanishi M."/>
            <person name="Sayaka M."/>
            <person name="Hattori M."/>
            <person name="Ohkuma M."/>
        </authorList>
    </citation>
    <scope>NUCLEOTIDE SEQUENCE [LARGE SCALE GENOMIC DNA]</scope>
    <source>
        <strain evidence="2 3">JCM 19240</strain>
    </source>
</reference>
<sequence length="227" mass="25720">MKRVCFVSALLFIGSANAQWENPVDRYANEYKNHVSASCPIPDDHIKHFVYFARDREAIKHHPLLTQPSFQGAQIMYSWAMLEPEKDRYDFSLVQADYEYLKNHGKKLFIQLQDATFNPAYKGVPKYLLSETYSGGVAKQLTDDGKHEGWVAKRWDSNVQERFAKLLNALGKEFDGKIEGINLQETAAGASQAEDFTEAGYIGGIKANMLASNTLFQIQVPCNMRTL</sequence>
<reference evidence="2 3" key="1">
    <citation type="submission" date="2014-09" db="EMBL/GenBank/DDBJ databases">
        <title>Vibrio maritimus JCM 19240. (C210) whole genome shotgun sequence.</title>
        <authorList>
            <person name="Sawabe T."/>
            <person name="Meirelles P."/>
            <person name="Nakanishi M."/>
            <person name="Sayaka M."/>
            <person name="Hattori M."/>
            <person name="Ohkuma M."/>
        </authorList>
    </citation>
    <scope>NUCLEOTIDE SEQUENCE [LARGE SCALE GENOMIC DNA]</scope>
    <source>
        <strain evidence="2 3">JCM 19240</strain>
    </source>
</reference>
<evidence type="ECO:0000313" key="3">
    <source>
        <dbReference type="Proteomes" id="UP000029224"/>
    </source>
</evidence>
<organism evidence="2 3">
    <name type="scientific">Vibrio maritimus</name>
    <dbReference type="NCBI Taxonomy" id="990268"/>
    <lineage>
        <taxon>Bacteria</taxon>
        <taxon>Pseudomonadati</taxon>
        <taxon>Pseudomonadota</taxon>
        <taxon>Gammaproteobacteria</taxon>
        <taxon>Vibrionales</taxon>
        <taxon>Vibrionaceae</taxon>
        <taxon>Vibrio</taxon>
    </lineage>
</organism>
<name>A0A090TUN8_9VIBR</name>
<dbReference type="AlphaFoldDB" id="A0A090TUN8"/>
<gene>
    <name evidence="2" type="ORF">JCM19240_4257</name>
</gene>
<comment type="caution">
    <text evidence="2">The sequence shown here is derived from an EMBL/GenBank/DDBJ whole genome shotgun (WGS) entry which is preliminary data.</text>
</comment>
<dbReference type="EMBL" id="BBMT01000005">
    <property type="protein sequence ID" value="GAL34707.1"/>
    <property type="molecule type" value="Genomic_DNA"/>
</dbReference>
<dbReference type="Gene3D" id="3.20.20.80">
    <property type="entry name" value="Glycosidases"/>
    <property type="match status" value="1"/>
</dbReference>
<dbReference type="InterPro" id="IPR017853">
    <property type="entry name" value="GH"/>
</dbReference>
<proteinExistence type="predicted"/>
<keyword evidence="1" id="KW-0732">Signal</keyword>
<keyword evidence="3" id="KW-1185">Reference proteome</keyword>
<feature type="signal peptide" evidence="1">
    <location>
        <begin position="1"/>
        <end position="18"/>
    </location>
</feature>
<evidence type="ECO:0000256" key="1">
    <source>
        <dbReference type="SAM" id="SignalP"/>
    </source>
</evidence>
<dbReference type="Proteomes" id="UP000029224">
    <property type="component" value="Unassembled WGS sequence"/>
</dbReference>
<evidence type="ECO:0000313" key="2">
    <source>
        <dbReference type="EMBL" id="GAL34707.1"/>
    </source>
</evidence>
<accession>A0A090TUN8</accession>
<feature type="chain" id="PRO_5001865997" evidence="1">
    <location>
        <begin position="19"/>
        <end position="227"/>
    </location>
</feature>
<dbReference type="SUPFAM" id="SSF51445">
    <property type="entry name" value="(Trans)glycosidases"/>
    <property type="match status" value="1"/>
</dbReference>